<sequence>MNSNPGFDRGFLCRKSAGQNGVLTDRMHGRADTTDLQGARVSGLGELANGKRKDAQRCSPGIISRSTSERSRRTCDA</sequence>
<name>A0A218Y3L7_PUNGR</name>
<comment type="caution">
    <text evidence="2">The sequence shown here is derived from an EMBL/GenBank/DDBJ whole genome shotgun (WGS) entry which is preliminary data.</text>
</comment>
<organism evidence="2 3">
    <name type="scientific">Punica granatum</name>
    <name type="common">Pomegranate</name>
    <dbReference type="NCBI Taxonomy" id="22663"/>
    <lineage>
        <taxon>Eukaryota</taxon>
        <taxon>Viridiplantae</taxon>
        <taxon>Streptophyta</taxon>
        <taxon>Embryophyta</taxon>
        <taxon>Tracheophyta</taxon>
        <taxon>Spermatophyta</taxon>
        <taxon>Magnoliopsida</taxon>
        <taxon>eudicotyledons</taxon>
        <taxon>Gunneridae</taxon>
        <taxon>Pentapetalae</taxon>
        <taxon>rosids</taxon>
        <taxon>malvids</taxon>
        <taxon>Myrtales</taxon>
        <taxon>Lythraceae</taxon>
        <taxon>Punica</taxon>
    </lineage>
</organism>
<dbReference type="EMBL" id="MTKT01000019">
    <property type="protein sequence ID" value="OWM91648.1"/>
    <property type="molecule type" value="Genomic_DNA"/>
</dbReference>
<feature type="compositionally biased region" description="Basic and acidic residues" evidence="1">
    <location>
        <begin position="67"/>
        <end position="77"/>
    </location>
</feature>
<dbReference type="Proteomes" id="UP000197138">
    <property type="component" value="Unassembled WGS sequence"/>
</dbReference>
<protein>
    <submittedName>
        <fullName evidence="2">Uncharacterized protein</fullName>
    </submittedName>
</protein>
<gene>
    <name evidence="2" type="ORF">CDL15_Pgr027243</name>
</gene>
<reference evidence="3" key="1">
    <citation type="journal article" date="2017" name="Plant J.">
        <title>The pomegranate (Punica granatum L.) genome and the genomics of punicalagin biosynthesis.</title>
        <authorList>
            <person name="Qin G."/>
            <person name="Xu C."/>
            <person name="Ming R."/>
            <person name="Tang H."/>
            <person name="Guyot R."/>
            <person name="Kramer E.M."/>
            <person name="Hu Y."/>
            <person name="Yi X."/>
            <person name="Qi Y."/>
            <person name="Xu X."/>
            <person name="Gao Z."/>
            <person name="Pan H."/>
            <person name="Jian J."/>
            <person name="Tian Y."/>
            <person name="Yue Z."/>
            <person name="Xu Y."/>
        </authorList>
    </citation>
    <scope>NUCLEOTIDE SEQUENCE [LARGE SCALE GENOMIC DNA]</scope>
    <source>
        <strain evidence="3">cv. Dabenzi</strain>
    </source>
</reference>
<evidence type="ECO:0000313" key="3">
    <source>
        <dbReference type="Proteomes" id="UP000197138"/>
    </source>
</evidence>
<accession>A0A218Y3L7</accession>
<feature type="region of interest" description="Disordered" evidence="1">
    <location>
        <begin position="43"/>
        <end position="77"/>
    </location>
</feature>
<evidence type="ECO:0000256" key="1">
    <source>
        <dbReference type="SAM" id="MobiDB-lite"/>
    </source>
</evidence>
<dbReference type="AlphaFoldDB" id="A0A218Y3L7"/>
<proteinExistence type="predicted"/>
<evidence type="ECO:0000313" key="2">
    <source>
        <dbReference type="EMBL" id="OWM91648.1"/>
    </source>
</evidence>